<evidence type="ECO:0000313" key="1">
    <source>
        <dbReference type="EMBL" id="AUZ94914.1"/>
    </source>
</evidence>
<accession>A0A2L0UZE6</accession>
<reference evidence="1 2" key="1">
    <citation type="submission" date="2017-06" db="EMBL/GenBank/DDBJ databases">
        <authorList>
            <person name="Kim H.J."/>
            <person name="Triplett B.A."/>
        </authorList>
    </citation>
    <scope>NUCLEOTIDE SEQUENCE [LARGE SCALE GENOMIC DNA]</scope>
</reference>
<dbReference type="GeneID" id="40088120"/>
<keyword evidence="2" id="KW-1185">Reference proteome</keyword>
<dbReference type="RefSeq" id="YP_009611782.1">
    <property type="nucleotide sequence ID" value="NC_042013.1"/>
</dbReference>
<proteinExistence type="predicted"/>
<organism evidence="1 2">
    <name type="scientific">Agrobacterium phage Atu_ph07</name>
    <dbReference type="NCBI Taxonomy" id="2024264"/>
    <lineage>
        <taxon>Viruses</taxon>
        <taxon>Duplodnaviria</taxon>
        <taxon>Heunggongvirae</taxon>
        <taxon>Uroviricota</taxon>
        <taxon>Caudoviricetes</taxon>
        <taxon>Polybotosvirus</taxon>
        <taxon>Polybotosvirus Atuph07</taxon>
    </lineage>
</organism>
<dbReference type="KEGG" id="vg:40088120"/>
<sequence>MNTFDNVAVAEQFVGKPLGQLIAKEERKSKTIWVYEGSIIRSEVSKAGKVKNFFWTCDGGQELFVLKNKMKTVDGYKTTVRMQYAETYMVEVAKVYKGFKSIKDDNERGIQRDRSKANAMLANLGAAYRLG</sequence>
<evidence type="ECO:0000313" key="2">
    <source>
        <dbReference type="Proteomes" id="UP000223025"/>
    </source>
</evidence>
<dbReference type="EMBL" id="MF403008">
    <property type="protein sequence ID" value="AUZ94914.1"/>
    <property type="molecule type" value="Genomic_DNA"/>
</dbReference>
<name>A0A2L0UZE6_9CAUD</name>
<protein>
    <submittedName>
        <fullName evidence="1">Uncharacterized protein</fullName>
    </submittedName>
</protein>
<dbReference type="Proteomes" id="UP000223025">
    <property type="component" value="Segment"/>
</dbReference>